<dbReference type="InterPro" id="IPR001387">
    <property type="entry name" value="Cro/C1-type_HTH"/>
</dbReference>
<dbReference type="GO" id="GO:0003677">
    <property type="term" value="F:DNA binding"/>
    <property type="evidence" value="ECO:0007669"/>
    <property type="project" value="InterPro"/>
</dbReference>
<dbReference type="RefSeq" id="WP_184792611.1">
    <property type="nucleotide sequence ID" value="NZ_JACHGT010000023.1"/>
</dbReference>
<gene>
    <name evidence="2" type="ORF">HNR73_007419</name>
</gene>
<dbReference type="CDD" id="cd00093">
    <property type="entry name" value="HTH_XRE"/>
    <property type="match status" value="1"/>
</dbReference>
<keyword evidence="3" id="KW-1185">Reference proteome</keyword>
<feature type="domain" description="HTH cro/C1-type" evidence="1">
    <location>
        <begin position="15"/>
        <end position="71"/>
    </location>
</feature>
<evidence type="ECO:0000313" key="2">
    <source>
        <dbReference type="EMBL" id="MBB6039522.1"/>
    </source>
</evidence>
<dbReference type="Pfam" id="PF13560">
    <property type="entry name" value="HTH_31"/>
    <property type="match status" value="1"/>
</dbReference>
<dbReference type="Pfam" id="PF19054">
    <property type="entry name" value="DUF5753"/>
    <property type="match status" value="1"/>
</dbReference>
<evidence type="ECO:0000259" key="1">
    <source>
        <dbReference type="SMART" id="SM00530"/>
    </source>
</evidence>
<dbReference type="InterPro" id="IPR010982">
    <property type="entry name" value="Lambda_DNA-bd_dom_sf"/>
</dbReference>
<organism evidence="2 3">
    <name type="scientific">Phytomonospora endophytica</name>
    <dbReference type="NCBI Taxonomy" id="714109"/>
    <lineage>
        <taxon>Bacteria</taxon>
        <taxon>Bacillati</taxon>
        <taxon>Actinomycetota</taxon>
        <taxon>Actinomycetes</taxon>
        <taxon>Micromonosporales</taxon>
        <taxon>Micromonosporaceae</taxon>
        <taxon>Phytomonospora</taxon>
    </lineage>
</organism>
<accession>A0A841G192</accession>
<comment type="caution">
    <text evidence="2">The sequence shown here is derived from an EMBL/GenBank/DDBJ whole genome shotgun (WGS) entry which is preliminary data.</text>
</comment>
<evidence type="ECO:0000313" key="3">
    <source>
        <dbReference type="Proteomes" id="UP000548476"/>
    </source>
</evidence>
<proteinExistence type="predicted"/>
<name>A0A841G192_9ACTN</name>
<sequence length="271" mass="30924">MAETPTLTRRQLGVKLRKWRNRSGLSLDDIEVADIMSIPKMYKLEGGKSPKPSWPEIQELAKLYGAPADEVKELARMAKACLVSGWYVPFDVPQQFQTYLDLEGAASRLRFYENEYVNGLFQVEPYIRAVQESGGLIGEQADPHVRFRTQRINRFWGRKPLPVVDLVMSEGALRRIVGGPEAMAAQVGHLRELDAGPQVSIFIVPFSAGPHPSMEGKYTIMEFNRDEYPKVVYLESRSECQYHERLAVLALYERSWTETLKLAVPMKEFEL</sequence>
<dbReference type="Gene3D" id="1.10.260.40">
    <property type="entry name" value="lambda repressor-like DNA-binding domains"/>
    <property type="match status" value="1"/>
</dbReference>
<reference evidence="2 3" key="1">
    <citation type="submission" date="2020-08" db="EMBL/GenBank/DDBJ databases">
        <title>Genomic Encyclopedia of Type Strains, Phase IV (KMG-IV): sequencing the most valuable type-strain genomes for metagenomic binning, comparative biology and taxonomic classification.</title>
        <authorList>
            <person name="Goeker M."/>
        </authorList>
    </citation>
    <scope>NUCLEOTIDE SEQUENCE [LARGE SCALE GENOMIC DNA]</scope>
    <source>
        <strain evidence="2 3">YIM 65646</strain>
    </source>
</reference>
<dbReference type="Proteomes" id="UP000548476">
    <property type="component" value="Unassembled WGS sequence"/>
</dbReference>
<dbReference type="EMBL" id="JACHGT010000023">
    <property type="protein sequence ID" value="MBB6039522.1"/>
    <property type="molecule type" value="Genomic_DNA"/>
</dbReference>
<dbReference type="AlphaFoldDB" id="A0A841G192"/>
<dbReference type="SMART" id="SM00530">
    <property type="entry name" value="HTH_XRE"/>
    <property type="match status" value="1"/>
</dbReference>
<protein>
    <submittedName>
        <fullName evidence="2">Transcriptional regulator with XRE-family HTH domain</fullName>
    </submittedName>
</protein>
<dbReference type="SUPFAM" id="SSF47413">
    <property type="entry name" value="lambda repressor-like DNA-binding domains"/>
    <property type="match status" value="1"/>
</dbReference>
<dbReference type="InterPro" id="IPR043917">
    <property type="entry name" value="DUF5753"/>
</dbReference>